<feature type="signal peptide" evidence="2">
    <location>
        <begin position="1"/>
        <end position="23"/>
    </location>
</feature>
<dbReference type="RefSeq" id="WP_189414989.1">
    <property type="nucleotide sequence ID" value="NZ_BMYZ01000001.1"/>
</dbReference>
<dbReference type="PROSITE" id="PS51257">
    <property type="entry name" value="PROKAR_LIPOPROTEIN"/>
    <property type="match status" value="1"/>
</dbReference>
<sequence>MKPKIILLLIPILLSSCTNTVWVREAKIENEVTTYKSVGGIPFYVKKNIYTHNSKYSTTWLKATLTITYKTDATNAKPSNEQIYEVEIPKTELIKLTSIKKLILEADPNSFEDTAKVTSEFVALQEKADITQVKPELIANFISTESIVDTEKPYYLNAPLPWFGSNSLTQELAADGTLSKVTAAPDTHLSEAITSLIPLKEYLTKRFVGSSTEALVAESGGGNTTSVVWDLSLNIIETGYIHTFTEALKSRPTGPLKELDFDTTKYAFTREPITSASEKKEKKEENKNVISINGTIGLPKPEAAKK</sequence>
<evidence type="ECO:0008006" key="5">
    <source>
        <dbReference type="Google" id="ProtNLM"/>
    </source>
</evidence>
<evidence type="ECO:0000313" key="4">
    <source>
        <dbReference type="Proteomes" id="UP000619761"/>
    </source>
</evidence>
<dbReference type="Proteomes" id="UP000619761">
    <property type="component" value="Unassembled WGS sequence"/>
</dbReference>
<accession>A0ABQ3AMI1</accession>
<organism evidence="3 4">
    <name type="scientific">Cellvibrio zantedeschiae</name>
    <dbReference type="NCBI Taxonomy" id="1237077"/>
    <lineage>
        <taxon>Bacteria</taxon>
        <taxon>Pseudomonadati</taxon>
        <taxon>Pseudomonadota</taxon>
        <taxon>Gammaproteobacteria</taxon>
        <taxon>Cellvibrionales</taxon>
        <taxon>Cellvibrionaceae</taxon>
        <taxon>Cellvibrio</taxon>
    </lineage>
</organism>
<dbReference type="EMBL" id="BMYZ01000001">
    <property type="protein sequence ID" value="GGY61244.1"/>
    <property type="molecule type" value="Genomic_DNA"/>
</dbReference>
<evidence type="ECO:0000313" key="3">
    <source>
        <dbReference type="EMBL" id="GGY61244.1"/>
    </source>
</evidence>
<reference evidence="4" key="1">
    <citation type="journal article" date="2019" name="Int. J. Syst. Evol. Microbiol.">
        <title>The Global Catalogue of Microorganisms (GCM) 10K type strain sequencing project: providing services to taxonomists for standard genome sequencing and annotation.</title>
        <authorList>
            <consortium name="The Broad Institute Genomics Platform"/>
            <consortium name="The Broad Institute Genome Sequencing Center for Infectious Disease"/>
            <person name="Wu L."/>
            <person name="Ma J."/>
        </authorList>
    </citation>
    <scope>NUCLEOTIDE SEQUENCE [LARGE SCALE GENOMIC DNA]</scope>
    <source>
        <strain evidence="4">KCTC 32239</strain>
    </source>
</reference>
<gene>
    <name evidence="3" type="ORF">GCM10011613_00780</name>
</gene>
<evidence type="ECO:0000256" key="1">
    <source>
        <dbReference type="SAM" id="MobiDB-lite"/>
    </source>
</evidence>
<evidence type="ECO:0000256" key="2">
    <source>
        <dbReference type="SAM" id="SignalP"/>
    </source>
</evidence>
<comment type="caution">
    <text evidence="3">The sequence shown here is derived from an EMBL/GenBank/DDBJ whole genome shotgun (WGS) entry which is preliminary data.</text>
</comment>
<protein>
    <recommendedName>
        <fullName evidence="5">Lipoprotein</fullName>
    </recommendedName>
</protein>
<feature type="chain" id="PRO_5045912335" description="Lipoprotein" evidence="2">
    <location>
        <begin position="24"/>
        <end position="306"/>
    </location>
</feature>
<keyword evidence="2" id="KW-0732">Signal</keyword>
<feature type="region of interest" description="Disordered" evidence="1">
    <location>
        <begin position="272"/>
        <end position="306"/>
    </location>
</feature>
<feature type="compositionally biased region" description="Basic and acidic residues" evidence="1">
    <location>
        <begin position="277"/>
        <end position="287"/>
    </location>
</feature>
<name>A0ABQ3AMI1_9GAMM</name>
<keyword evidence="4" id="KW-1185">Reference proteome</keyword>
<proteinExistence type="predicted"/>